<feature type="signal peptide" evidence="1">
    <location>
        <begin position="1"/>
        <end position="31"/>
    </location>
</feature>
<dbReference type="InterPro" id="IPR027056">
    <property type="entry name" value="Gluconate_2DH_su3"/>
</dbReference>
<dbReference type="RefSeq" id="WP_161717724.1">
    <property type="nucleotide sequence ID" value="NZ_JAAAPO010000003.1"/>
</dbReference>
<evidence type="ECO:0000256" key="1">
    <source>
        <dbReference type="SAM" id="SignalP"/>
    </source>
</evidence>
<keyword evidence="3" id="KW-1185">Reference proteome</keyword>
<organism evidence="2 3">
    <name type="scientific">Novosphingobium ovatum</name>
    <dbReference type="NCBI Taxonomy" id="1908523"/>
    <lineage>
        <taxon>Bacteria</taxon>
        <taxon>Pseudomonadati</taxon>
        <taxon>Pseudomonadota</taxon>
        <taxon>Alphaproteobacteria</taxon>
        <taxon>Sphingomonadales</taxon>
        <taxon>Sphingomonadaceae</taxon>
        <taxon>Novosphingobium</taxon>
    </lineage>
</organism>
<dbReference type="InterPro" id="IPR006311">
    <property type="entry name" value="TAT_signal"/>
</dbReference>
<proteinExistence type="predicted"/>
<feature type="chain" id="PRO_5045263552" evidence="1">
    <location>
        <begin position="32"/>
        <end position="208"/>
    </location>
</feature>
<sequence>MTAASSKGWKRRDFLAGATLLAVAAATPVDAATVLRKGGDRLPTPAIRALMKDVAQLVIPRTKTAGAGDVGAGDFVLLALAHGLEGAHRPLTGEAATTYKLFLRADGTLRHADWLQAELNRRAGTRFIALPLAKRRAVLVALDTEAFAARDHPWKAIKNLILTGYYTSEIGGSKELNYELVPGRFDPDLPLKPTDRAFSSDWSAVDFG</sequence>
<comment type="caution">
    <text evidence="2">The sequence shown here is derived from an EMBL/GenBank/DDBJ whole genome shotgun (WGS) entry which is preliminary data.</text>
</comment>
<keyword evidence="1" id="KW-0732">Signal</keyword>
<protein>
    <submittedName>
        <fullName evidence="2">Gluconate 2-dehydrogenase subunit 3 family protein</fullName>
    </submittedName>
</protein>
<evidence type="ECO:0000313" key="2">
    <source>
        <dbReference type="EMBL" id="NBC36419.1"/>
    </source>
</evidence>
<name>A0ABW9XD03_9SPHN</name>
<evidence type="ECO:0000313" key="3">
    <source>
        <dbReference type="Proteomes" id="UP000753724"/>
    </source>
</evidence>
<dbReference type="Pfam" id="PF13618">
    <property type="entry name" value="Gluconate_2-dh3"/>
    <property type="match status" value="1"/>
</dbReference>
<dbReference type="Proteomes" id="UP000753724">
    <property type="component" value="Unassembled WGS sequence"/>
</dbReference>
<gene>
    <name evidence="2" type="ORF">GTZ99_07615</name>
</gene>
<reference evidence="3" key="1">
    <citation type="submission" date="2020-01" db="EMBL/GenBank/DDBJ databases">
        <title>Sphingomonas sp. strain CSW-10.</title>
        <authorList>
            <person name="Chen W.-M."/>
        </authorList>
    </citation>
    <scope>NUCLEOTIDE SEQUENCE [LARGE SCALE GENOMIC DNA]</scope>
    <source>
        <strain evidence="3">FSY-8</strain>
    </source>
</reference>
<dbReference type="EMBL" id="JAAAPO010000003">
    <property type="protein sequence ID" value="NBC36419.1"/>
    <property type="molecule type" value="Genomic_DNA"/>
</dbReference>
<accession>A0ABW9XD03</accession>
<dbReference type="PROSITE" id="PS51318">
    <property type="entry name" value="TAT"/>
    <property type="match status" value="1"/>
</dbReference>